<evidence type="ECO:0000313" key="2">
    <source>
        <dbReference type="EMBL" id="MDR7335800.1"/>
    </source>
</evidence>
<feature type="signal peptide" evidence="1">
    <location>
        <begin position="1"/>
        <end position="20"/>
    </location>
</feature>
<accession>A0ABU2AFE1</accession>
<evidence type="ECO:0000313" key="3">
    <source>
        <dbReference type="Proteomes" id="UP001180825"/>
    </source>
</evidence>
<keyword evidence="3" id="KW-1185">Reference proteome</keyword>
<dbReference type="EMBL" id="JAVDXV010000011">
    <property type="protein sequence ID" value="MDR7335800.1"/>
    <property type="molecule type" value="Genomic_DNA"/>
</dbReference>
<protein>
    <submittedName>
        <fullName evidence="2">Uncharacterized protein</fullName>
    </submittedName>
</protein>
<sequence>MFGRWLAAVLAMLAASAASAQTTTDPAFCRVLHSFVTSVRPGEVKEIVFRTAWGRGFNDSPEQLFEKRCHHPDDEPSVRLCGYLVKHGSTEFTGVTVKSALMCFSPQTRLAPDLRLQQGVFSFNVGPPDRGAWVDASFGDDPDVGGKAFRLKAKGY</sequence>
<evidence type="ECO:0000256" key="1">
    <source>
        <dbReference type="SAM" id="SignalP"/>
    </source>
</evidence>
<feature type="chain" id="PRO_5045056346" evidence="1">
    <location>
        <begin position="21"/>
        <end position="156"/>
    </location>
</feature>
<organism evidence="2 3">
    <name type="scientific">Roseateles asaccharophilus</name>
    <dbReference type="NCBI Taxonomy" id="582607"/>
    <lineage>
        <taxon>Bacteria</taxon>
        <taxon>Pseudomonadati</taxon>
        <taxon>Pseudomonadota</taxon>
        <taxon>Betaproteobacteria</taxon>
        <taxon>Burkholderiales</taxon>
        <taxon>Sphaerotilaceae</taxon>
        <taxon>Roseateles</taxon>
    </lineage>
</organism>
<name>A0ABU2AFE1_9BURK</name>
<keyword evidence="1" id="KW-0732">Signal</keyword>
<reference evidence="2 3" key="1">
    <citation type="submission" date="2023-07" db="EMBL/GenBank/DDBJ databases">
        <title>Sorghum-associated microbial communities from plants grown in Nebraska, USA.</title>
        <authorList>
            <person name="Schachtman D."/>
        </authorList>
    </citation>
    <scope>NUCLEOTIDE SEQUENCE [LARGE SCALE GENOMIC DNA]</scope>
    <source>
        <strain evidence="2 3">BE316</strain>
    </source>
</reference>
<proteinExistence type="predicted"/>
<comment type="caution">
    <text evidence="2">The sequence shown here is derived from an EMBL/GenBank/DDBJ whole genome shotgun (WGS) entry which is preliminary data.</text>
</comment>
<dbReference type="Proteomes" id="UP001180825">
    <property type="component" value="Unassembled WGS sequence"/>
</dbReference>
<gene>
    <name evidence="2" type="ORF">J2X21_004967</name>
</gene>
<dbReference type="RefSeq" id="WP_310332803.1">
    <property type="nucleotide sequence ID" value="NZ_JAVDXV010000011.1"/>
</dbReference>